<name>A0A4R8SMX5_9MYCO</name>
<dbReference type="PANTHER" id="PTHR21310:SF42">
    <property type="entry name" value="BIFUNCTIONAL AAC_APH"/>
    <property type="match status" value="1"/>
</dbReference>
<evidence type="ECO:0000313" key="3">
    <source>
        <dbReference type="Proteomes" id="UP000294604"/>
    </source>
</evidence>
<dbReference type="Pfam" id="PF01636">
    <property type="entry name" value="APH"/>
    <property type="match status" value="1"/>
</dbReference>
<organism evidence="2 3">
    <name type="scientific">Mycobacteroides salmoniphilum</name>
    <dbReference type="NCBI Taxonomy" id="404941"/>
    <lineage>
        <taxon>Bacteria</taxon>
        <taxon>Bacillati</taxon>
        <taxon>Actinomycetota</taxon>
        <taxon>Actinomycetes</taxon>
        <taxon>Mycobacteriales</taxon>
        <taxon>Mycobacteriaceae</taxon>
        <taxon>Mycobacteroides</taxon>
    </lineage>
</organism>
<dbReference type="AlphaFoldDB" id="A0A4R8SMX5"/>
<dbReference type="PANTHER" id="PTHR21310">
    <property type="entry name" value="AMINOGLYCOSIDE PHOSPHOTRANSFERASE-RELATED-RELATED"/>
    <property type="match status" value="1"/>
</dbReference>
<dbReference type="GO" id="GO:0016740">
    <property type="term" value="F:transferase activity"/>
    <property type="evidence" value="ECO:0007669"/>
    <property type="project" value="UniProtKB-KW"/>
</dbReference>
<dbReference type="Gene3D" id="3.30.200.20">
    <property type="entry name" value="Phosphorylase Kinase, domain 1"/>
    <property type="match status" value="1"/>
</dbReference>
<dbReference type="EMBL" id="PECL01000014">
    <property type="protein sequence ID" value="TEA00377.1"/>
    <property type="molecule type" value="Genomic_DNA"/>
</dbReference>
<keyword evidence="2" id="KW-0808">Transferase</keyword>
<proteinExistence type="predicted"/>
<feature type="domain" description="Aminoglycoside phosphotransferase" evidence="1">
    <location>
        <begin position="39"/>
        <end position="265"/>
    </location>
</feature>
<gene>
    <name evidence="2" type="ORF">CCUG60884_04267</name>
</gene>
<dbReference type="Proteomes" id="UP000294604">
    <property type="component" value="Unassembled WGS sequence"/>
</dbReference>
<dbReference type="InterPro" id="IPR011009">
    <property type="entry name" value="Kinase-like_dom_sf"/>
</dbReference>
<dbReference type="SUPFAM" id="SSF56112">
    <property type="entry name" value="Protein kinase-like (PK-like)"/>
    <property type="match status" value="1"/>
</dbReference>
<reference evidence="2 3" key="1">
    <citation type="journal article" date="2019" name="Sci. Rep.">
        <title>Extended insight into the Mycobacterium chelonae-abscessus complex through whole genome sequencing of Mycobacterium salmoniphilum outbreak and Mycobacterium salmoniphilum-like strains.</title>
        <authorList>
            <person name="Behra P.R.K."/>
            <person name="Das S."/>
            <person name="Pettersson B.M.F."/>
            <person name="Shirreff L."/>
            <person name="DuCote T."/>
            <person name="Jacobsson K.G."/>
            <person name="Ennis D.G."/>
            <person name="Kirsebom L.A."/>
        </authorList>
    </citation>
    <scope>NUCLEOTIDE SEQUENCE [LARGE SCALE GENOMIC DNA]</scope>
    <source>
        <strain evidence="2 3">CCUG 60884</strain>
    </source>
</reference>
<dbReference type="RefSeq" id="WP_134087005.1">
    <property type="nucleotide sequence ID" value="NZ_JAPDRC010000002.1"/>
</dbReference>
<dbReference type="InterPro" id="IPR051678">
    <property type="entry name" value="AGP_Transferase"/>
</dbReference>
<evidence type="ECO:0000259" key="1">
    <source>
        <dbReference type="Pfam" id="PF01636"/>
    </source>
</evidence>
<dbReference type="Gene3D" id="3.90.1200.10">
    <property type="match status" value="1"/>
</dbReference>
<accession>A0A4R8SMX5</accession>
<protein>
    <submittedName>
        <fullName evidence="2">Phosphotransferase enzyme family protein</fullName>
    </submittedName>
</protein>
<dbReference type="InterPro" id="IPR002575">
    <property type="entry name" value="Aminoglycoside_PTrfase"/>
</dbReference>
<evidence type="ECO:0000313" key="2">
    <source>
        <dbReference type="EMBL" id="TEA00377.1"/>
    </source>
</evidence>
<sequence>MLPTVDMHAGQVNITVSVARALIDEQFPEWRGLPVTAVVGSGTVNAIFRLGDRLALRFPLQGDDSATVLKQLQAESLAAAKLFERSRFPTPRPVAIGLPGANYGLPWSVQTWLPGVVATDRDPGHSVGFARDLAKFIADVRAIPTEGRAFRGEGRGGELGSHDVWVQTCFERSEELLDVPRLRHRWARMRQLPRGPEVDVTSHCDLMPGNTLVSSSLRLAGVLDVGGLGPADPALDLVCAWHLLDVGPRRAFREGLGVNESQWQRGQAWAFQQAMGLVWYYEQSNPTLSKIGRRTLDRLLVDR</sequence>
<comment type="caution">
    <text evidence="2">The sequence shown here is derived from an EMBL/GenBank/DDBJ whole genome shotgun (WGS) entry which is preliminary data.</text>
</comment>